<gene>
    <name evidence="5" type="ORF">KSX_77540</name>
</gene>
<dbReference type="GO" id="GO:0055052">
    <property type="term" value="C:ATP-binding cassette (ABC) transporter complex, substrate-binding subunit-containing"/>
    <property type="evidence" value="ECO:0007669"/>
    <property type="project" value="TreeGrafter"/>
</dbReference>
<evidence type="ECO:0000313" key="5">
    <source>
        <dbReference type="EMBL" id="GHO49591.1"/>
    </source>
</evidence>
<dbReference type="PANTHER" id="PTHR30061:SF50">
    <property type="entry name" value="MALTOSE_MALTODEXTRIN-BINDING PERIPLASMIC PROTEIN"/>
    <property type="match status" value="1"/>
</dbReference>
<evidence type="ECO:0000256" key="3">
    <source>
        <dbReference type="ARBA" id="ARBA00022729"/>
    </source>
</evidence>
<dbReference type="CDD" id="cd14748">
    <property type="entry name" value="PBP2_UgpB"/>
    <property type="match status" value="1"/>
</dbReference>
<proteinExistence type="inferred from homology"/>
<evidence type="ECO:0000313" key="6">
    <source>
        <dbReference type="Proteomes" id="UP000612362"/>
    </source>
</evidence>
<keyword evidence="2" id="KW-0813">Transport</keyword>
<name>A0A8J3I8W0_9CHLR</name>
<dbReference type="GO" id="GO:0042956">
    <property type="term" value="P:maltodextrin transmembrane transport"/>
    <property type="evidence" value="ECO:0007669"/>
    <property type="project" value="TreeGrafter"/>
</dbReference>
<evidence type="ECO:0000256" key="4">
    <source>
        <dbReference type="SAM" id="SignalP"/>
    </source>
</evidence>
<dbReference type="Proteomes" id="UP000612362">
    <property type="component" value="Unassembled WGS sequence"/>
</dbReference>
<feature type="chain" id="PRO_5035254975" evidence="4">
    <location>
        <begin position="26"/>
        <end position="446"/>
    </location>
</feature>
<dbReference type="EMBL" id="BNJF01000005">
    <property type="protein sequence ID" value="GHO49591.1"/>
    <property type="molecule type" value="Genomic_DNA"/>
</dbReference>
<accession>A0A8J3I8W0</accession>
<sequence length="446" mass="49326">MLVQRYILKGGAVFLLLLLFSVAFSACGFGQSDPHEVVFWTSVNDDIDISAEKQIIAGFEQENPGYHVRLVSKPSPSTGDATALITAVRGGTPPDVYLVDRFTVSQYAAIGLLSDLQSYVDQDGGTLGSNYLPFAWKEASYRQHPYGLPMDTDARAMYYNKDLLKAAGIDPAILDPSNGPMSIDEVMEIAKKMNKMDAKGNYTELGLIPWSGQGFHATWGLDFSAKFYNEQTCQVTPTESGFSTAFKYFQQWSKDLNYGKVDTFLATYQPPNAPPSQTPMFTGHLGMSVDGNWTLSSIQQYAPQLNYGITYLPVLHKGDRPFTWSGGFSLVMPEGAPNTVGGWKFMKYMTGPKGQAIYTKVTSHLPTWQSLLNDTSLIQGNQKFFADMMKFSESRPPLPIGAQYSDAMDAAQSSVLLGTSTPEVALQQVYQRLQPQMQQYCPFKLD</sequence>
<keyword evidence="6" id="KW-1185">Reference proteome</keyword>
<dbReference type="SUPFAM" id="SSF53850">
    <property type="entry name" value="Periplasmic binding protein-like II"/>
    <property type="match status" value="1"/>
</dbReference>
<evidence type="ECO:0000256" key="2">
    <source>
        <dbReference type="ARBA" id="ARBA00022448"/>
    </source>
</evidence>
<organism evidence="5 6">
    <name type="scientific">Ktedonospora formicarum</name>
    <dbReference type="NCBI Taxonomy" id="2778364"/>
    <lineage>
        <taxon>Bacteria</taxon>
        <taxon>Bacillati</taxon>
        <taxon>Chloroflexota</taxon>
        <taxon>Ktedonobacteria</taxon>
        <taxon>Ktedonobacterales</taxon>
        <taxon>Ktedonobacteraceae</taxon>
        <taxon>Ktedonospora</taxon>
    </lineage>
</organism>
<dbReference type="GO" id="GO:0015768">
    <property type="term" value="P:maltose transport"/>
    <property type="evidence" value="ECO:0007669"/>
    <property type="project" value="TreeGrafter"/>
</dbReference>
<dbReference type="RefSeq" id="WP_220198697.1">
    <property type="nucleotide sequence ID" value="NZ_BNJF01000005.1"/>
</dbReference>
<reference evidence="5" key="1">
    <citation type="submission" date="2020-10" db="EMBL/GenBank/DDBJ databases">
        <title>Taxonomic study of unclassified bacteria belonging to the class Ktedonobacteria.</title>
        <authorList>
            <person name="Yabe S."/>
            <person name="Wang C.M."/>
            <person name="Zheng Y."/>
            <person name="Sakai Y."/>
            <person name="Cavaletti L."/>
            <person name="Monciardini P."/>
            <person name="Donadio S."/>
        </authorList>
    </citation>
    <scope>NUCLEOTIDE SEQUENCE</scope>
    <source>
        <strain evidence="5">SOSP1-1</strain>
    </source>
</reference>
<dbReference type="InterPro" id="IPR006059">
    <property type="entry name" value="SBP"/>
</dbReference>
<keyword evidence="3 4" id="KW-0732">Signal</keyword>
<dbReference type="PANTHER" id="PTHR30061">
    <property type="entry name" value="MALTOSE-BINDING PERIPLASMIC PROTEIN"/>
    <property type="match status" value="1"/>
</dbReference>
<evidence type="ECO:0000256" key="1">
    <source>
        <dbReference type="ARBA" id="ARBA00008520"/>
    </source>
</evidence>
<feature type="signal peptide" evidence="4">
    <location>
        <begin position="1"/>
        <end position="25"/>
    </location>
</feature>
<dbReference type="Gene3D" id="3.40.190.10">
    <property type="entry name" value="Periplasmic binding protein-like II"/>
    <property type="match status" value="1"/>
</dbReference>
<comment type="caution">
    <text evidence="5">The sequence shown here is derived from an EMBL/GenBank/DDBJ whole genome shotgun (WGS) entry which is preliminary data.</text>
</comment>
<dbReference type="PROSITE" id="PS51257">
    <property type="entry name" value="PROKAR_LIPOPROTEIN"/>
    <property type="match status" value="1"/>
</dbReference>
<protein>
    <submittedName>
        <fullName evidence="5">Sugar ABC transporter substrate-binding protein</fullName>
    </submittedName>
</protein>
<dbReference type="AlphaFoldDB" id="A0A8J3I8W0"/>
<dbReference type="Pfam" id="PF01547">
    <property type="entry name" value="SBP_bac_1"/>
    <property type="match status" value="1"/>
</dbReference>
<comment type="similarity">
    <text evidence="1">Belongs to the bacterial solute-binding protein 1 family.</text>
</comment>
<dbReference type="GO" id="GO:1901982">
    <property type="term" value="F:maltose binding"/>
    <property type="evidence" value="ECO:0007669"/>
    <property type="project" value="TreeGrafter"/>
</dbReference>